<sequence>MAWNILWILSIFSAREEADGSISVITVTAGTTTTTTTTTPVIPHNELSKLREIFLDTHNGYRASIARGQTEKNGHSGEIVPPASLMYAMRYNPVAETYAQRHVNSCNRVISNPLTRPGFEENINILDRTNTDEEGAAQWMAWWNNTELGCAVKNCGTFYFTSCMYGPGGNEVGRRIYNIGAVCSGCPHGCAYGLCPTP</sequence>
<evidence type="ECO:0000313" key="4">
    <source>
        <dbReference type="Proteomes" id="UP000270094"/>
    </source>
</evidence>
<accession>A0A3P7JGL8</accession>
<dbReference type="InterPro" id="IPR014044">
    <property type="entry name" value="CAP_dom"/>
</dbReference>
<evidence type="ECO:0000259" key="2">
    <source>
        <dbReference type="SMART" id="SM00198"/>
    </source>
</evidence>
<dbReference type="OrthoDB" id="5816351at2759"/>
<protein>
    <recommendedName>
        <fullName evidence="2">SCP domain-containing protein</fullName>
    </recommendedName>
</protein>
<proteinExistence type="predicted"/>
<gene>
    <name evidence="3" type="ORF">SVUK_LOCUS14097</name>
</gene>
<dbReference type="SUPFAM" id="SSF55797">
    <property type="entry name" value="PR-1-like"/>
    <property type="match status" value="1"/>
</dbReference>
<dbReference type="EMBL" id="UYYB01103959">
    <property type="protein sequence ID" value="VDM79099.1"/>
    <property type="molecule type" value="Genomic_DNA"/>
</dbReference>
<dbReference type="CDD" id="cd05380">
    <property type="entry name" value="CAP_euk"/>
    <property type="match status" value="1"/>
</dbReference>
<evidence type="ECO:0000313" key="3">
    <source>
        <dbReference type="EMBL" id="VDM79099.1"/>
    </source>
</evidence>
<organism evidence="3 4">
    <name type="scientific">Strongylus vulgaris</name>
    <name type="common">Blood worm</name>
    <dbReference type="NCBI Taxonomy" id="40348"/>
    <lineage>
        <taxon>Eukaryota</taxon>
        <taxon>Metazoa</taxon>
        <taxon>Ecdysozoa</taxon>
        <taxon>Nematoda</taxon>
        <taxon>Chromadorea</taxon>
        <taxon>Rhabditida</taxon>
        <taxon>Rhabditina</taxon>
        <taxon>Rhabditomorpha</taxon>
        <taxon>Strongyloidea</taxon>
        <taxon>Strongylidae</taxon>
        <taxon>Strongylus</taxon>
    </lineage>
</organism>
<dbReference type="Gene3D" id="3.40.33.10">
    <property type="entry name" value="CAP"/>
    <property type="match status" value="2"/>
</dbReference>
<name>A0A3P7JGL8_STRVU</name>
<feature type="signal peptide" evidence="1">
    <location>
        <begin position="1"/>
        <end position="20"/>
    </location>
</feature>
<keyword evidence="4" id="KW-1185">Reference proteome</keyword>
<dbReference type="AlphaFoldDB" id="A0A3P7JGL8"/>
<keyword evidence="1" id="KW-0732">Signal</keyword>
<dbReference type="SMART" id="SM00198">
    <property type="entry name" value="SCP"/>
    <property type="match status" value="1"/>
</dbReference>
<evidence type="ECO:0000256" key="1">
    <source>
        <dbReference type="SAM" id="SignalP"/>
    </source>
</evidence>
<feature type="chain" id="PRO_5018314657" description="SCP domain-containing protein" evidence="1">
    <location>
        <begin position="21"/>
        <end position="198"/>
    </location>
</feature>
<dbReference type="Proteomes" id="UP000270094">
    <property type="component" value="Unassembled WGS sequence"/>
</dbReference>
<dbReference type="InterPro" id="IPR035940">
    <property type="entry name" value="CAP_sf"/>
</dbReference>
<feature type="domain" description="SCP" evidence="2">
    <location>
        <begin position="49"/>
        <end position="173"/>
    </location>
</feature>
<reference evidence="3 4" key="1">
    <citation type="submission" date="2018-11" db="EMBL/GenBank/DDBJ databases">
        <authorList>
            <consortium name="Pathogen Informatics"/>
        </authorList>
    </citation>
    <scope>NUCLEOTIDE SEQUENCE [LARGE SCALE GENOMIC DNA]</scope>
</reference>